<evidence type="ECO:0008006" key="11">
    <source>
        <dbReference type="Google" id="ProtNLM"/>
    </source>
</evidence>
<protein>
    <recommendedName>
        <fullName evidence="11">Iron permease FTR1</fullName>
    </recommendedName>
</protein>
<dbReference type="EMBL" id="JAEUBG010003362">
    <property type="protein sequence ID" value="KAH3682903.1"/>
    <property type="molecule type" value="Genomic_DNA"/>
</dbReference>
<feature type="transmembrane region" description="Helical" evidence="8">
    <location>
        <begin position="109"/>
        <end position="129"/>
    </location>
</feature>
<feature type="transmembrane region" description="Helical" evidence="8">
    <location>
        <begin position="219"/>
        <end position="238"/>
    </location>
</feature>
<keyword evidence="6 8" id="KW-0472">Membrane</keyword>
<dbReference type="PANTHER" id="PTHR31632">
    <property type="entry name" value="IRON TRANSPORTER FTH1"/>
    <property type="match status" value="1"/>
</dbReference>
<comment type="similarity">
    <text evidence="2">Belongs to the oxidase-dependent Fe transporter (OFeT) (TC 9.A.10.1) family.</text>
</comment>
<sequence length="459" mass="52124">ETFESAIVISILLSFLKQNFTKPKVNTDDEQLIEDPDTGELRSTDSQLRLSAKVEDELTIDKDVYRSLQFQIWLGAMLGLAICLAIGAIFVLLFYLIGENYWSLYERVWEAVFSVLSSLVISIMGVSLLRINQMQRKWQVKLSRNMKKNLNQNVDEEVILQHELGVSFRKSPKTWKAKMRGLLDKHSLMILPLVTLLREGLEAIFVITGVTASEPVSSVPLSVILAVGIGSFIGVSLYKGGNKMRLQIFLICSTCFLYLVSAGLMSRGVWFFEFEIFVQRCNGQNMAEVGNGPGSYDIANAIWHVNCCSGINDGGWMLLNALVGWNNTATYGSVLSYNLYWLFIVLMLRVKLYEERHGYLPFIPIKWQLKRILKRYQIIKFNLAYNENYKSNYDSVPFNPDRSNLEDSANFENESAIELDRQRFSMISQGETLLSQGQTLDEDQSEPTTGLLNNSRGTV</sequence>
<keyword evidence="3" id="KW-0406">Ion transport</keyword>
<evidence type="ECO:0000256" key="4">
    <source>
        <dbReference type="ARBA" id="ARBA00022692"/>
    </source>
</evidence>
<feature type="transmembrane region" description="Helical" evidence="8">
    <location>
        <begin position="188"/>
        <end position="207"/>
    </location>
</feature>
<evidence type="ECO:0000256" key="3">
    <source>
        <dbReference type="ARBA" id="ARBA00022496"/>
    </source>
</evidence>
<gene>
    <name evidence="9" type="ORF">WICPIJ_006136</name>
</gene>
<evidence type="ECO:0000256" key="7">
    <source>
        <dbReference type="SAM" id="MobiDB-lite"/>
    </source>
</evidence>
<feature type="transmembrane region" description="Helical" evidence="8">
    <location>
        <begin position="250"/>
        <end position="270"/>
    </location>
</feature>
<reference evidence="9" key="2">
    <citation type="submission" date="2021-01" db="EMBL/GenBank/DDBJ databases">
        <authorList>
            <person name="Schikora-Tamarit M.A."/>
        </authorList>
    </citation>
    <scope>NUCLEOTIDE SEQUENCE</scope>
    <source>
        <strain evidence="9">CBS2887</strain>
    </source>
</reference>
<keyword evidence="10" id="KW-1185">Reference proteome</keyword>
<dbReference type="Proteomes" id="UP000774326">
    <property type="component" value="Unassembled WGS sequence"/>
</dbReference>
<dbReference type="GO" id="GO:0000329">
    <property type="term" value="C:fungal-type vacuole membrane"/>
    <property type="evidence" value="ECO:0007669"/>
    <property type="project" value="TreeGrafter"/>
</dbReference>
<reference evidence="9" key="1">
    <citation type="journal article" date="2021" name="Open Biol.">
        <title>Shared evolutionary footprints suggest mitochondrial oxidative damage underlies multiple complex I losses in fungi.</title>
        <authorList>
            <person name="Schikora-Tamarit M.A."/>
            <person name="Marcet-Houben M."/>
            <person name="Nosek J."/>
            <person name="Gabaldon T."/>
        </authorList>
    </citation>
    <scope>NUCLEOTIDE SEQUENCE</scope>
    <source>
        <strain evidence="9">CBS2887</strain>
    </source>
</reference>
<comment type="caution">
    <text evidence="9">The sequence shown here is derived from an EMBL/GenBank/DDBJ whole genome shotgun (WGS) entry which is preliminary data.</text>
</comment>
<name>A0A9P8Q295_WICPI</name>
<accession>A0A9P8Q295</accession>
<evidence type="ECO:0000256" key="5">
    <source>
        <dbReference type="ARBA" id="ARBA00022989"/>
    </source>
</evidence>
<feature type="non-terminal residue" evidence="9">
    <location>
        <position position="1"/>
    </location>
</feature>
<keyword evidence="3" id="KW-0813">Transport</keyword>
<dbReference type="GO" id="GO:0033573">
    <property type="term" value="C:high-affinity iron permease complex"/>
    <property type="evidence" value="ECO:0007669"/>
    <property type="project" value="InterPro"/>
</dbReference>
<dbReference type="AlphaFoldDB" id="A0A9P8Q295"/>
<evidence type="ECO:0000256" key="2">
    <source>
        <dbReference type="ARBA" id="ARBA00008333"/>
    </source>
</evidence>
<evidence type="ECO:0000256" key="1">
    <source>
        <dbReference type="ARBA" id="ARBA00004141"/>
    </source>
</evidence>
<feature type="region of interest" description="Disordered" evidence="7">
    <location>
        <begin position="436"/>
        <end position="459"/>
    </location>
</feature>
<evidence type="ECO:0000256" key="8">
    <source>
        <dbReference type="SAM" id="Phobius"/>
    </source>
</evidence>
<proteinExistence type="inferred from homology"/>
<dbReference type="OrthoDB" id="4364at2759"/>
<feature type="compositionally biased region" description="Polar residues" evidence="7">
    <location>
        <begin position="446"/>
        <end position="459"/>
    </location>
</feature>
<evidence type="ECO:0000313" key="9">
    <source>
        <dbReference type="EMBL" id="KAH3682903.1"/>
    </source>
</evidence>
<organism evidence="9 10">
    <name type="scientific">Wickerhamomyces pijperi</name>
    <name type="common">Yeast</name>
    <name type="synonym">Pichia pijperi</name>
    <dbReference type="NCBI Taxonomy" id="599730"/>
    <lineage>
        <taxon>Eukaryota</taxon>
        <taxon>Fungi</taxon>
        <taxon>Dikarya</taxon>
        <taxon>Ascomycota</taxon>
        <taxon>Saccharomycotina</taxon>
        <taxon>Saccharomycetes</taxon>
        <taxon>Phaffomycetales</taxon>
        <taxon>Wickerhamomycetaceae</taxon>
        <taxon>Wickerhamomyces</taxon>
    </lineage>
</organism>
<dbReference type="GO" id="GO:0015093">
    <property type="term" value="F:ferrous iron transmembrane transporter activity"/>
    <property type="evidence" value="ECO:0007669"/>
    <property type="project" value="TreeGrafter"/>
</dbReference>
<keyword evidence="3" id="KW-0410">Iron transport</keyword>
<dbReference type="PANTHER" id="PTHR31632:SF7">
    <property type="entry name" value="IRON TRANSPORTER FTH1"/>
    <property type="match status" value="1"/>
</dbReference>
<keyword evidence="3" id="KW-0408">Iron</keyword>
<evidence type="ECO:0000256" key="6">
    <source>
        <dbReference type="ARBA" id="ARBA00023136"/>
    </source>
</evidence>
<keyword evidence="4 8" id="KW-0812">Transmembrane</keyword>
<feature type="transmembrane region" description="Helical" evidence="8">
    <location>
        <begin position="329"/>
        <end position="348"/>
    </location>
</feature>
<dbReference type="InterPro" id="IPR004923">
    <property type="entry name" value="FTR1/Fip1/EfeU"/>
</dbReference>
<keyword evidence="5 8" id="KW-1133">Transmembrane helix</keyword>
<comment type="subcellular location">
    <subcellularLocation>
        <location evidence="1">Membrane</location>
        <topology evidence="1">Multi-pass membrane protein</topology>
    </subcellularLocation>
</comment>
<evidence type="ECO:0000313" key="10">
    <source>
        <dbReference type="Proteomes" id="UP000774326"/>
    </source>
</evidence>
<feature type="transmembrane region" description="Helical" evidence="8">
    <location>
        <begin position="72"/>
        <end position="97"/>
    </location>
</feature>
<dbReference type="Pfam" id="PF03239">
    <property type="entry name" value="FTR1"/>
    <property type="match status" value="1"/>
</dbReference>